<dbReference type="GO" id="GO:0003723">
    <property type="term" value="F:RNA binding"/>
    <property type="evidence" value="ECO:0007669"/>
    <property type="project" value="InterPro"/>
</dbReference>
<dbReference type="Gene3D" id="3.40.50.300">
    <property type="entry name" value="P-loop containing nucleotide triphosphate hydrolases"/>
    <property type="match status" value="1"/>
</dbReference>
<dbReference type="GO" id="GO:0005524">
    <property type="term" value="F:ATP binding"/>
    <property type="evidence" value="ECO:0007669"/>
    <property type="project" value="InterPro"/>
</dbReference>
<dbReference type="PANTHER" id="PTHR46425:SF1">
    <property type="entry name" value="TRANSCRIPTION TERMINATION FACTOR RHO"/>
    <property type="match status" value="1"/>
</dbReference>
<organism evidence="1">
    <name type="scientific">marine sediment metagenome</name>
    <dbReference type="NCBI Taxonomy" id="412755"/>
    <lineage>
        <taxon>unclassified sequences</taxon>
        <taxon>metagenomes</taxon>
        <taxon>ecological metagenomes</taxon>
    </lineage>
</organism>
<accession>X1HGX5</accession>
<sequence length="103" mass="11316">MESNSELFAPSKFITFRASSITAHCIPKQIPKKGILFSLAYFTVSILPSIPLFPDEMINLENKADEISTRLIDLFSPIGKGQRGLIVSPPKAGKTILLEKIAN</sequence>
<dbReference type="PANTHER" id="PTHR46425">
    <property type="entry name" value="TRANSCRIPTION TERMINATION FACTOR RHO"/>
    <property type="match status" value="1"/>
</dbReference>
<dbReference type="SUPFAM" id="SSF52540">
    <property type="entry name" value="P-loop containing nucleoside triphosphate hydrolases"/>
    <property type="match status" value="1"/>
</dbReference>
<gene>
    <name evidence="1" type="ORF">S03H2_52862</name>
</gene>
<feature type="non-terminal residue" evidence="1">
    <location>
        <position position="103"/>
    </location>
</feature>
<dbReference type="InterPro" id="IPR027417">
    <property type="entry name" value="P-loop_NTPase"/>
</dbReference>
<proteinExistence type="predicted"/>
<dbReference type="GO" id="GO:0008186">
    <property type="term" value="F:ATP-dependent activity, acting on RNA"/>
    <property type="evidence" value="ECO:0007669"/>
    <property type="project" value="InterPro"/>
</dbReference>
<protein>
    <submittedName>
        <fullName evidence="1">Uncharacterized protein</fullName>
    </submittedName>
</protein>
<dbReference type="EMBL" id="BARU01033614">
    <property type="protein sequence ID" value="GAH69426.1"/>
    <property type="molecule type" value="Genomic_DNA"/>
</dbReference>
<dbReference type="InterPro" id="IPR004665">
    <property type="entry name" value="Term_rho"/>
</dbReference>
<dbReference type="AlphaFoldDB" id="X1HGX5"/>
<evidence type="ECO:0000313" key="1">
    <source>
        <dbReference type="EMBL" id="GAH69426.1"/>
    </source>
</evidence>
<dbReference type="GO" id="GO:0006353">
    <property type="term" value="P:DNA-templated transcription termination"/>
    <property type="evidence" value="ECO:0007669"/>
    <property type="project" value="InterPro"/>
</dbReference>
<name>X1HGX5_9ZZZZ</name>
<reference evidence="1" key="1">
    <citation type="journal article" date="2014" name="Front. Microbiol.">
        <title>High frequency of phylogenetically diverse reductive dehalogenase-homologous genes in deep subseafloor sedimentary metagenomes.</title>
        <authorList>
            <person name="Kawai M."/>
            <person name="Futagami T."/>
            <person name="Toyoda A."/>
            <person name="Takaki Y."/>
            <person name="Nishi S."/>
            <person name="Hori S."/>
            <person name="Arai W."/>
            <person name="Tsubouchi T."/>
            <person name="Morono Y."/>
            <person name="Uchiyama I."/>
            <person name="Ito T."/>
            <person name="Fujiyama A."/>
            <person name="Inagaki F."/>
            <person name="Takami H."/>
        </authorList>
    </citation>
    <scope>NUCLEOTIDE SEQUENCE</scope>
    <source>
        <strain evidence="1">Expedition CK06-06</strain>
    </source>
</reference>
<comment type="caution">
    <text evidence="1">The sequence shown here is derived from an EMBL/GenBank/DDBJ whole genome shotgun (WGS) entry which is preliminary data.</text>
</comment>